<comment type="caution">
    <text evidence="1">The sequence shown here is derived from an EMBL/GenBank/DDBJ whole genome shotgun (WGS) entry which is preliminary data.</text>
</comment>
<proteinExistence type="predicted"/>
<protein>
    <recommendedName>
        <fullName evidence="3">HAT C-terminal dimerisation domain-containing protein</fullName>
    </recommendedName>
</protein>
<dbReference type="Proteomes" id="UP000235392">
    <property type="component" value="Unassembled WGS sequence"/>
</dbReference>
<sequence>MHSSKEAYNSSVLQFFWRNTPSSLMLREYKHIIDYLSTQRKYSSKPKFNSMLDKMIEMTKVYQDEEMNFDAVLLSTRLNPAYRLSVFQVWFNSHHTYA</sequence>
<gene>
    <name evidence="1" type="ORF">PCASD_10430</name>
</gene>
<reference evidence="1 2" key="1">
    <citation type="submission" date="2017-11" db="EMBL/GenBank/DDBJ databases">
        <title>De novo assembly and phasing of dikaryotic genomes from two isolates of Puccinia coronata f. sp. avenae, the causal agent of oat crown rust.</title>
        <authorList>
            <person name="Miller M.E."/>
            <person name="Zhang Y."/>
            <person name="Omidvar V."/>
            <person name="Sperschneider J."/>
            <person name="Schwessinger B."/>
            <person name="Raley C."/>
            <person name="Palmer J.M."/>
            <person name="Garnica D."/>
            <person name="Upadhyaya N."/>
            <person name="Rathjen J."/>
            <person name="Taylor J.M."/>
            <person name="Park R.F."/>
            <person name="Dodds P.N."/>
            <person name="Hirsch C.D."/>
            <person name="Kianian S.F."/>
            <person name="Figueroa M."/>
        </authorList>
    </citation>
    <scope>NUCLEOTIDE SEQUENCE [LARGE SCALE GENOMIC DNA]</scope>
    <source>
        <strain evidence="1">12SD80</strain>
    </source>
</reference>
<accession>A0A2N5UEJ5</accession>
<evidence type="ECO:0000313" key="1">
    <source>
        <dbReference type="EMBL" id="PLW36172.1"/>
    </source>
</evidence>
<evidence type="ECO:0000313" key="2">
    <source>
        <dbReference type="Proteomes" id="UP000235392"/>
    </source>
</evidence>
<name>A0A2N5UEJ5_9BASI</name>
<evidence type="ECO:0008006" key="3">
    <source>
        <dbReference type="Google" id="ProtNLM"/>
    </source>
</evidence>
<organism evidence="1 2">
    <name type="scientific">Puccinia coronata f. sp. avenae</name>
    <dbReference type="NCBI Taxonomy" id="200324"/>
    <lineage>
        <taxon>Eukaryota</taxon>
        <taxon>Fungi</taxon>
        <taxon>Dikarya</taxon>
        <taxon>Basidiomycota</taxon>
        <taxon>Pucciniomycotina</taxon>
        <taxon>Pucciniomycetes</taxon>
        <taxon>Pucciniales</taxon>
        <taxon>Pucciniaceae</taxon>
        <taxon>Puccinia</taxon>
    </lineage>
</organism>
<dbReference type="EMBL" id="PGCI01000164">
    <property type="protein sequence ID" value="PLW36172.1"/>
    <property type="molecule type" value="Genomic_DNA"/>
</dbReference>
<dbReference type="AlphaFoldDB" id="A0A2N5UEJ5"/>